<reference evidence="1" key="1">
    <citation type="submission" date="2017-02" db="UniProtKB">
        <authorList>
            <consortium name="WormBaseParasite"/>
        </authorList>
    </citation>
    <scope>IDENTIFICATION</scope>
</reference>
<organism evidence="1">
    <name type="scientific">Rodentolepis nana</name>
    <name type="common">Dwarf tapeworm</name>
    <name type="synonym">Hymenolepis nana</name>
    <dbReference type="NCBI Taxonomy" id="102285"/>
    <lineage>
        <taxon>Eukaryota</taxon>
        <taxon>Metazoa</taxon>
        <taxon>Spiralia</taxon>
        <taxon>Lophotrochozoa</taxon>
        <taxon>Platyhelminthes</taxon>
        <taxon>Cestoda</taxon>
        <taxon>Eucestoda</taxon>
        <taxon>Cyclophyllidea</taxon>
        <taxon>Hymenolepididae</taxon>
        <taxon>Rodentolepis</taxon>
    </lineage>
</organism>
<dbReference type="WBParaSite" id="HNAJ_0000950701-mRNA-1">
    <property type="protein sequence ID" value="HNAJ_0000950701-mRNA-1"/>
    <property type="gene ID" value="HNAJ_0000950701"/>
</dbReference>
<accession>A0A0R3TPT6</accession>
<dbReference type="AlphaFoldDB" id="A0A0R3TPT6"/>
<proteinExistence type="predicted"/>
<evidence type="ECO:0000313" key="1">
    <source>
        <dbReference type="WBParaSite" id="HNAJ_0000950701-mRNA-1"/>
    </source>
</evidence>
<name>A0A0R3TPT6_RODNA</name>
<protein>
    <submittedName>
        <fullName evidence="1">ATPase_AAA_core domain-containing protein</fullName>
    </submittedName>
</protein>
<sequence length="155" mass="16485">LQPLLGVWQSLVESVSDYLPGHSGAPILLQGSSTSFSGTSDTSDEADSAVVMEDSNAGNNLSNGPEDPMEGLLTIQSRAKEAQASGVILLDEIVELIARGESIRDEANVMANSVFPVDGDFGPTNSEAEKRRSCESLSSLLARMTFPNQFDHDNL</sequence>